<proteinExistence type="predicted"/>
<name>A0ABS8IGY4_9NOSO</name>
<dbReference type="InterPro" id="IPR012334">
    <property type="entry name" value="Pectin_lyas_fold"/>
</dbReference>
<organism evidence="2 3">
    <name type="scientific">Nostoc favosum CHAB5714</name>
    <dbReference type="NCBI Taxonomy" id="2780399"/>
    <lineage>
        <taxon>Bacteria</taxon>
        <taxon>Bacillati</taxon>
        <taxon>Cyanobacteriota</taxon>
        <taxon>Cyanophyceae</taxon>
        <taxon>Nostocales</taxon>
        <taxon>Nostocaceae</taxon>
        <taxon>Nostoc</taxon>
        <taxon>Nostoc favosum</taxon>
    </lineage>
</organism>
<dbReference type="Proteomes" id="UP001199525">
    <property type="component" value="Unassembled WGS sequence"/>
</dbReference>
<feature type="domain" description="Filamentous haemagglutinin FhaB/tRNA nuclease CdiA-like TPS" evidence="1">
    <location>
        <begin position="3"/>
        <end position="47"/>
    </location>
</feature>
<evidence type="ECO:0000313" key="2">
    <source>
        <dbReference type="EMBL" id="MCC5603073.1"/>
    </source>
</evidence>
<dbReference type="InterPro" id="IPR011050">
    <property type="entry name" value="Pectin_lyase_fold/virulence"/>
</dbReference>
<accession>A0ABS8IGY4</accession>
<dbReference type="NCBIfam" id="TIGR01901">
    <property type="entry name" value="adhes_NPXG"/>
    <property type="match status" value="1"/>
</dbReference>
<dbReference type="InterPro" id="IPR008638">
    <property type="entry name" value="FhaB/CdiA-like_TPS"/>
</dbReference>
<dbReference type="EMBL" id="JAIVFQ010000066">
    <property type="protein sequence ID" value="MCC5603073.1"/>
    <property type="molecule type" value="Genomic_DNA"/>
</dbReference>
<comment type="caution">
    <text evidence="2">The sequence shown here is derived from an EMBL/GenBank/DDBJ whole genome shotgun (WGS) entry which is preliminary data.</text>
</comment>
<evidence type="ECO:0000313" key="3">
    <source>
        <dbReference type="Proteomes" id="UP001199525"/>
    </source>
</evidence>
<dbReference type="Gene3D" id="2.160.20.10">
    <property type="entry name" value="Single-stranded right-handed beta-helix, Pectin lyase-like"/>
    <property type="match status" value="1"/>
</dbReference>
<gene>
    <name evidence="2" type="ORF">LC586_28740</name>
</gene>
<reference evidence="2 3" key="1">
    <citation type="journal article" date="2021" name="Microorganisms">
        <title>Genome Evolution of Filamentous Cyanobacterium Nostoc Species: From Facultative Symbiosis to Free Living.</title>
        <authorList>
            <person name="Huo D."/>
            <person name="Li H."/>
            <person name="Cai F."/>
            <person name="Guo X."/>
            <person name="Qiao Z."/>
            <person name="Wang W."/>
            <person name="Yu G."/>
            <person name="Li R."/>
        </authorList>
    </citation>
    <scope>NUCLEOTIDE SEQUENCE [LARGE SCALE GENOMIC DNA]</scope>
    <source>
        <strain evidence="2 3">CHAB 5714</strain>
    </source>
</reference>
<protein>
    <submittedName>
        <fullName evidence="2">Filamentous hemagglutinin N-terminal domain-containing protein</fullName>
    </submittedName>
</protein>
<evidence type="ECO:0000259" key="1">
    <source>
        <dbReference type="Pfam" id="PF05860"/>
    </source>
</evidence>
<keyword evidence="3" id="KW-1185">Reference proteome</keyword>
<dbReference type="Pfam" id="PF05860">
    <property type="entry name" value="TPS"/>
    <property type="match status" value="1"/>
</dbReference>
<dbReference type="SUPFAM" id="SSF51126">
    <property type="entry name" value="Pectin lyase-like"/>
    <property type="match status" value="1"/>
</dbReference>
<sequence length="67" mass="7475">MDGGAVRGSGLFHSFQEFNVREGRGAYFSNPTGIENIFSRVTKSNASYHVRQITHNKRTPPPTPPQE</sequence>